<dbReference type="AlphaFoldDB" id="A0A1B4G826"/>
<dbReference type="GO" id="GO:0009395">
    <property type="term" value="P:phospholipid catabolic process"/>
    <property type="evidence" value="ECO:0007669"/>
    <property type="project" value="TreeGrafter"/>
</dbReference>
<dbReference type="PANTHER" id="PTHR31956:SF8">
    <property type="entry name" value="ACID PHOSPHATASE PHOA (AFU_ORTHOLOGUE AFUA_1G03570)"/>
    <property type="match status" value="1"/>
</dbReference>
<evidence type="ECO:0000256" key="1">
    <source>
        <dbReference type="ARBA" id="ARBA00022801"/>
    </source>
</evidence>
<sequence length="388" mass="40135">MTMVALASCGGADSPGVAGKAAAAAQNTTVVAKASAMSQTLGSIPKIGHVFVIVLENKGYAATFGTGSQAPYLASTLTSQGALLTQYYGIGHNSNDNYLAMVSGQSPNPQTQADCQYYSDWIGTTIPDANGQVVGSGCVYPPAVRTIANQLETAGLNWRGYMEDMGNDLARDGGATCSHPPLNGQDGTQKATATDGYATRHDPFVYFHSIVDNPTDCNAHVVRLDNLANDLANPNTTPALSFIVPNLCNDGHDDPTCADGTTAGGLPAINDFLQNWVPKITSSAAFKQDGLLIITFDEADTSDASACCGEPAGPNTPLPGITGPGGGLTGAVLLSPFIKGGTISNTPYNHYALLKSIEEVFGLSYLGYAGMSGLQSFGSDVYTAQKLQ</sequence>
<organism evidence="2 3">
    <name type="scientific">Burkholderia mayonis</name>
    <dbReference type="NCBI Taxonomy" id="1385591"/>
    <lineage>
        <taxon>Bacteria</taxon>
        <taxon>Pseudomonadati</taxon>
        <taxon>Pseudomonadota</taxon>
        <taxon>Betaproteobacteria</taxon>
        <taxon>Burkholderiales</taxon>
        <taxon>Burkholderiaceae</taxon>
        <taxon>Burkholderia</taxon>
        <taxon>pseudomallei group</taxon>
    </lineage>
</organism>
<evidence type="ECO:0000313" key="2">
    <source>
        <dbReference type="EMBL" id="AOJ12070.1"/>
    </source>
</evidence>
<keyword evidence="1" id="KW-0378">Hydrolase</keyword>
<dbReference type="InterPro" id="IPR017850">
    <property type="entry name" value="Alkaline_phosphatase_core_sf"/>
</dbReference>
<dbReference type="Pfam" id="PF04185">
    <property type="entry name" value="Phosphoesterase"/>
    <property type="match status" value="1"/>
</dbReference>
<reference evidence="2 3" key="1">
    <citation type="submission" date="2015-12" db="EMBL/GenBank/DDBJ databases">
        <title>Diversity of Burkholderia near neighbor genomes.</title>
        <authorList>
            <person name="Sahl J."/>
            <person name="Wagner D."/>
            <person name="Keim P."/>
        </authorList>
    </citation>
    <scope>NUCLEOTIDE SEQUENCE [LARGE SCALE GENOMIC DNA]</scope>
    <source>
        <strain evidence="2 3">BDU8</strain>
    </source>
</reference>
<dbReference type="Proteomes" id="UP000067711">
    <property type="component" value="Chromosome 1"/>
</dbReference>
<protein>
    <submittedName>
        <fullName evidence="2">Phosphoesterase</fullName>
    </submittedName>
</protein>
<dbReference type="EMBL" id="CP013389">
    <property type="protein sequence ID" value="AOJ12070.1"/>
    <property type="molecule type" value="Genomic_DNA"/>
</dbReference>
<dbReference type="InterPro" id="IPR007312">
    <property type="entry name" value="Phosphoesterase"/>
</dbReference>
<name>A0A1B4G826_9BURK</name>
<dbReference type="Gene3D" id="3.40.720.10">
    <property type="entry name" value="Alkaline Phosphatase, subunit A"/>
    <property type="match status" value="1"/>
</dbReference>
<gene>
    <name evidence="2" type="ORF">WS71_31045</name>
</gene>
<dbReference type="PANTHER" id="PTHR31956">
    <property type="entry name" value="NON-SPECIFIC PHOSPHOLIPASE C4-RELATED"/>
    <property type="match status" value="1"/>
</dbReference>
<dbReference type="GO" id="GO:0016788">
    <property type="term" value="F:hydrolase activity, acting on ester bonds"/>
    <property type="evidence" value="ECO:0007669"/>
    <property type="project" value="InterPro"/>
</dbReference>
<accession>A0A1B4G826</accession>
<proteinExistence type="predicted"/>
<evidence type="ECO:0000313" key="3">
    <source>
        <dbReference type="Proteomes" id="UP000067711"/>
    </source>
</evidence>